<evidence type="ECO:0000313" key="1">
    <source>
        <dbReference type="EMBL" id="CAD9044772.1"/>
    </source>
</evidence>
<dbReference type="AlphaFoldDB" id="A0A7S1JIF1"/>
<accession>A0A7S1JIF1</accession>
<organism evidence="1">
    <name type="scientific">Eutreptiella gymnastica</name>
    <dbReference type="NCBI Taxonomy" id="73025"/>
    <lineage>
        <taxon>Eukaryota</taxon>
        <taxon>Discoba</taxon>
        <taxon>Euglenozoa</taxon>
        <taxon>Euglenida</taxon>
        <taxon>Spirocuta</taxon>
        <taxon>Euglenophyceae</taxon>
        <taxon>Eutreptiales</taxon>
        <taxon>Eutreptiaceae</taxon>
        <taxon>Eutreptiella</taxon>
    </lineage>
</organism>
<dbReference type="EMBL" id="HBGA01153980">
    <property type="protein sequence ID" value="CAD9044772.1"/>
    <property type="molecule type" value="Transcribed_RNA"/>
</dbReference>
<protein>
    <submittedName>
        <fullName evidence="1">Uncharacterized protein</fullName>
    </submittedName>
</protein>
<name>A0A7S1JIF1_9EUGL</name>
<proteinExistence type="predicted"/>
<reference evidence="1" key="1">
    <citation type="submission" date="2021-01" db="EMBL/GenBank/DDBJ databases">
        <authorList>
            <person name="Corre E."/>
            <person name="Pelletier E."/>
            <person name="Niang G."/>
            <person name="Scheremetjew M."/>
            <person name="Finn R."/>
            <person name="Kale V."/>
            <person name="Holt S."/>
            <person name="Cochrane G."/>
            <person name="Meng A."/>
            <person name="Brown T."/>
            <person name="Cohen L."/>
        </authorList>
    </citation>
    <scope>NUCLEOTIDE SEQUENCE</scope>
    <source>
        <strain evidence="1">NIES-381</strain>
    </source>
</reference>
<gene>
    <name evidence="1" type="ORF">EGYM00392_LOCUS55956</name>
</gene>
<sequence>MPSYLCPKLCHVRRQVPLQGSNDASLEELLARSRLGGSSLEQHDPNAHGQSPVAASSAHFFQIYGDSNTVILNHDMSGSSAEQQNAQFLHGSSLNPNPHEQTPVSASAANHFFQIYGDSNTVILNAPNGEFRSPGITGCIQKCGLDKVKSYSEKHGCKCKQQRSTEKESTTAPKTEPITCMDHNLSITSRRNLILQADASLKSDPYNGWAIVEGTPGSYYIVNDHGLHLASSPVQPENPASDASQSWTISRSPSGKFWLTSTDGQQLSDHGEYGGLMMSDDKADWQEWSVTSSADVGPCIQ</sequence>